<gene>
    <name evidence="1" type="ORF">TNIN_273811</name>
</gene>
<proteinExistence type="predicted"/>
<protein>
    <submittedName>
        <fullName evidence="1">Uncharacterized protein</fullName>
    </submittedName>
</protein>
<comment type="caution">
    <text evidence="1">The sequence shown here is derived from an EMBL/GenBank/DDBJ whole genome shotgun (WGS) entry which is preliminary data.</text>
</comment>
<evidence type="ECO:0000313" key="2">
    <source>
        <dbReference type="Proteomes" id="UP000886998"/>
    </source>
</evidence>
<organism evidence="1 2">
    <name type="scientific">Trichonephila inaurata madagascariensis</name>
    <dbReference type="NCBI Taxonomy" id="2747483"/>
    <lineage>
        <taxon>Eukaryota</taxon>
        <taxon>Metazoa</taxon>
        <taxon>Ecdysozoa</taxon>
        <taxon>Arthropoda</taxon>
        <taxon>Chelicerata</taxon>
        <taxon>Arachnida</taxon>
        <taxon>Araneae</taxon>
        <taxon>Araneomorphae</taxon>
        <taxon>Entelegynae</taxon>
        <taxon>Araneoidea</taxon>
        <taxon>Nephilidae</taxon>
        <taxon>Trichonephila</taxon>
        <taxon>Trichonephila inaurata</taxon>
    </lineage>
</organism>
<keyword evidence="2" id="KW-1185">Reference proteome</keyword>
<name>A0A8X7CLH4_9ARAC</name>
<dbReference type="AlphaFoldDB" id="A0A8X7CLH4"/>
<reference evidence="1" key="1">
    <citation type="submission" date="2020-08" db="EMBL/GenBank/DDBJ databases">
        <title>Multicomponent nature underlies the extraordinary mechanical properties of spider dragline silk.</title>
        <authorList>
            <person name="Kono N."/>
            <person name="Nakamura H."/>
            <person name="Mori M."/>
            <person name="Yoshida Y."/>
            <person name="Ohtoshi R."/>
            <person name="Malay A.D."/>
            <person name="Moran D.A.P."/>
            <person name="Tomita M."/>
            <person name="Numata K."/>
            <person name="Arakawa K."/>
        </authorList>
    </citation>
    <scope>NUCLEOTIDE SEQUENCE</scope>
</reference>
<dbReference type="Proteomes" id="UP000886998">
    <property type="component" value="Unassembled WGS sequence"/>
</dbReference>
<accession>A0A8X7CLH4</accession>
<dbReference type="EMBL" id="BMAV01022436">
    <property type="protein sequence ID" value="GFY77404.1"/>
    <property type="molecule type" value="Genomic_DNA"/>
</dbReference>
<evidence type="ECO:0000313" key="1">
    <source>
        <dbReference type="EMBL" id="GFY77404.1"/>
    </source>
</evidence>
<sequence length="94" mass="10892">MLHGNAKGNFVALEIAALQINNKARKRMHSSWLSENASSKKMVFLLCRIIRLFIRTCTDWKRYHRFEKPLFALCAEQFVTKRMNPTTSCTAGEN</sequence>